<comment type="caution">
    <text evidence="2">The sequence shown here is derived from an EMBL/GenBank/DDBJ whole genome shotgun (WGS) entry which is preliminary data.</text>
</comment>
<reference evidence="2 3" key="1">
    <citation type="journal article" date="2024" name="Chem. Sci.">
        <title>Discovery of a lagriamide polyketide by integrated genome mining, isotopic labeling, and untargeted metabolomics.</title>
        <authorList>
            <person name="Fergusson C.H."/>
            <person name="Saulog J."/>
            <person name="Paulo B.S."/>
            <person name="Wilson D.M."/>
            <person name="Liu D.Y."/>
            <person name="Morehouse N.J."/>
            <person name="Waterworth S."/>
            <person name="Barkei J."/>
            <person name="Gray C.A."/>
            <person name="Kwan J.C."/>
            <person name="Eustaquio A.S."/>
            <person name="Linington R.G."/>
        </authorList>
    </citation>
    <scope>NUCLEOTIDE SEQUENCE [LARGE SCALE GENOMIC DNA]</scope>
    <source>
        <strain evidence="2 3">RL17-338-BIF-B</strain>
    </source>
</reference>
<dbReference type="PANTHER" id="PTHR42760">
    <property type="entry name" value="SHORT-CHAIN DEHYDROGENASES/REDUCTASES FAMILY MEMBER"/>
    <property type="match status" value="1"/>
</dbReference>
<dbReference type="EMBL" id="JAOALG010000002">
    <property type="protein sequence ID" value="MEQ5842930.1"/>
    <property type="molecule type" value="Genomic_DNA"/>
</dbReference>
<keyword evidence="3" id="KW-1185">Reference proteome</keyword>
<dbReference type="SUPFAM" id="SSF51735">
    <property type="entry name" value="NAD(P)-binding Rossmann-fold domains"/>
    <property type="match status" value="1"/>
</dbReference>
<dbReference type="Pfam" id="PF13561">
    <property type="entry name" value="adh_short_C2"/>
    <property type="match status" value="1"/>
</dbReference>
<dbReference type="Proteomes" id="UP001469089">
    <property type="component" value="Unassembled WGS sequence"/>
</dbReference>
<sequence length="256" mass="27034">MKLRHSEKIAFVTGAGSGIGRETAITLAREGASVLVSDINLEAAKQTTRLIEEAGGVALATKVDVRNRADIATAANIAMENWGALHLLVNNAGLVTKHSFEDLTEEAWDLVLDVNLKGQFLVAQEIALRIAASGGGAIVNLSSVEALVVVTSGSTAQPHYNASKGAIPTFTKALAIELAPKNIRVNCVAPGPIATDFFNLEVVTSDAGLEFMKQRLLVQRVGLPSDIASAISWLLSEEASWIDGVQLPVDGGWLTR</sequence>
<evidence type="ECO:0000313" key="3">
    <source>
        <dbReference type="Proteomes" id="UP001469089"/>
    </source>
</evidence>
<organism evidence="2 3">
    <name type="scientific">Paraburkholderia acidicola</name>
    <dbReference type="NCBI Taxonomy" id="1912599"/>
    <lineage>
        <taxon>Bacteria</taxon>
        <taxon>Pseudomonadati</taxon>
        <taxon>Pseudomonadota</taxon>
        <taxon>Betaproteobacteria</taxon>
        <taxon>Burkholderiales</taxon>
        <taxon>Burkholderiaceae</taxon>
        <taxon>Paraburkholderia</taxon>
    </lineage>
</organism>
<dbReference type="PRINTS" id="PR00081">
    <property type="entry name" value="GDHRDH"/>
</dbReference>
<name>A0ABV1LUH4_9BURK</name>
<dbReference type="InterPro" id="IPR036291">
    <property type="entry name" value="NAD(P)-bd_dom_sf"/>
</dbReference>
<dbReference type="InterPro" id="IPR020904">
    <property type="entry name" value="Sc_DH/Rdtase_CS"/>
</dbReference>
<dbReference type="NCBIfam" id="NF005559">
    <property type="entry name" value="PRK07231.1"/>
    <property type="match status" value="1"/>
</dbReference>
<dbReference type="Gene3D" id="3.40.50.720">
    <property type="entry name" value="NAD(P)-binding Rossmann-like Domain"/>
    <property type="match status" value="1"/>
</dbReference>
<protein>
    <submittedName>
        <fullName evidence="2">SDR family oxidoreductase</fullName>
    </submittedName>
</protein>
<dbReference type="PROSITE" id="PS00061">
    <property type="entry name" value="ADH_SHORT"/>
    <property type="match status" value="1"/>
</dbReference>
<proteinExistence type="inferred from homology"/>
<evidence type="ECO:0000313" key="2">
    <source>
        <dbReference type="EMBL" id="MEQ5842930.1"/>
    </source>
</evidence>
<dbReference type="RefSeq" id="WP_349544678.1">
    <property type="nucleotide sequence ID" value="NZ_JAOALG010000002.1"/>
</dbReference>
<comment type="similarity">
    <text evidence="1">Belongs to the short-chain dehydrogenases/reductases (SDR) family.</text>
</comment>
<dbReference type="InterPro" id="IPR002347">
    <property type="entry name" value="SDR_fam"/>
</dbReference>
<gene>
    <name evidence="2" type="ORF">N0A02_26085</name>
</gene>
<dbReference type="PRINTS" id="PR00080">
    <property type="entry name" value="SDRFAMILY"/>
</dbReference>
<accession>A0ABV1LUH4</accession>
<evidence type="ECO:0000256" key="1">
    <source>
        <dbReference type="ARBA" id="ARBA00006484"/>
    </source>
</evidence>
<dbReference type="CDD" id="cd05233">
    <property type="entry name" value="SDR_c"/>
    <property type="match status" value="1"/>
</dbReference>